<evidence type="ECO:0000256" key="5">
    <source>
        <dbReference type="ARBA" id="ARBA00022741"/>
    </source>
</evidence>
<comment type="function">
    <text evidence="2">Catalyzes the phosphorylation of D-fructose 6-phosphate to fructose 1,6-bisphosphate by ATP, the first committing step of glycolysis.</text>
</comment>
<dbReference type="PANTHER" id="PTHR45770">
    <property type="entry name" value="ATP-DEPENDENT 6-PHOSPHOFRUCTOKINASE 1"/>
    <property type="match status" value="1"/>
</dbReference>
<evidence type="ECO:0000256" key="3">
    <source>
        <dbReference type="ARBA" id="ARBA00022679"/>
    </source>
</evidence>
<dbReference type="InterPro" id="IPR022953">
    <property type="entry name" value="ATP_PFK"/>
</dbReference>
<keyword evidence="9" id="KW-0324">Glycolysis</keyword>
<comment type="cofactor">
    <cofactor evidence="1">
        <name>Mg(2+)</name>
        <dbReference type="ChEBI" id="CHEBI:18420"/>
    </cofactor>
</comment>
<keyword evidence="6 13" id="KW-0418">Kinase</keyword>
<keyword evidence="5" id="KW-0547">Nucleotide-binding</keyword>
<evidence type="ECO:0000256" key="1">
    <source>
        <dbReference type="ARBA" id="ARBA00001946"/>
    </source>
</evidence>
<feature type="region of interest" description="Disordered" evidence="11">
    <location>
        <begin position="1"/>
        <end position="48"/>
    </location>
</feature>
<dbReference type="GO" id="GO:0046872">
    <property type="term" value="F:metal ion binding"/>
    <property type="evidence" value="ECO:0007669"/>
    <property type="project" value="UniProtKB-KW"/>
</dbReference>
<dbReference type="GO" id="GO:0003872">
    <property type="term" value="F:6-phosphofructokinase activity"/>
    <property type="evidence" value="ECO:0007669"/>
    <property type="project" value="UniProtKB-EC"/>
</dbReference>
<organism evidence="13 14">
    <name type="scientific">Catenaria anguillulae PL171</name>
    <dbReference type="NCBI Taxonomy" id="765915"/>
    <lineage>
        <taxon>Eukaryota</taxon>
        <taxon>Fungi</taxon>
        <taxon>Fungi incertae sedis</taxon>
        <taxon>Blastocladiomycota</taxon>
        <taxon>Blastocladiomycetes</taxon>
        <taxon>Blastocladiales</taxon>
        <taxon>Catenariaceae</taxon>
        <taxon>Catenaria</taxon>
    </lineage>
</organism>
<keyword evidence="4" id="KW-0479">Metal-binding</keyword>
<dbReference type="GO" id="GO:0005524">
    <property type="term" value="F:ATP binding"/>
    <property type="evidence" value="ECO:0007669"/>
    <property type="project" value="UniProtKB-KW"/>
</dbReference>
<evidence type="ECO:0000256" key="9">
    <source>
        <dbReference type="ARBA" id="ARBA00023152"/>
    </source>
</evidence>
<keyword evidence="8" id="KW-0460">Magnesium</keyword>
<evidence type="ECO:0000256" key="11">
    <source>
        <dbReference type="SAM" id="MobiDB-lite"/>
    </source>
</evidence>
<accession>A0A1Y2HNK0</accession>
<protein>
    <submittedName>
        <fullName evidence="13">Phosphofructokinase domain-containing protein</fullName>
    </submittedName>
</protein>
<evidence type="ECO:0000256" key="7">
    <source>
        <dbReference type="ARBA" id="ARBA00022840"/>
    </source>
</evidence>
<dbReference type="EMBL" id="MCFL01000018">
    <property type="protein sequence ID" value="ORZ36119.1"/>
    <property type="molecule type" value="Genomic_DNA"/>
</dbReference>
<evidence type="ECO:0000256" key="4">
    <source>
        <dbReference type="ARBA" id="ARBA00022723"/>
    </source>
</evidence>
<dbReference type="InterPro" id="IPR035966">
    <property type="entry name" value="PKF_sf"/>
</dbReference>
<dbReference type="Gene3D" id="3.40.50.450">
    <property type="match status" value="1"/>
</dbReference>
<dbReference type="UniPathway" id="UPA00109">
    <property type="reaction ID" value="UER00182"/>
</dbReference>
<dbReference type="STRING" id="765915.A0A1Y2HNK0"/>
<dbReference type="AlphaFoldDB" id="A0A1Y2HNK0"/>
<dbReference type="NCBIfam" id="NF005301">
    <property type="entry name" value="PRK06830.1"/>
    <property type="match status" value="1"/>
</dbReference>
<evidence type="ECO:0000256" key="6">
    <source>
        <dbReference type="ARBA" id="ARBA00022777"/>
    </source>
</evidence>
<keyword evidence="14" id="KW-1185">Reference proteome</keyword>
<comment type="catalytic activity">
    <reaction evidence="10">
        <text>beta-D-fructose 6-phosphate + ATP = beta-D-fructose 1,6-bisphosphate + ADP + H(+)</text>
        <dbReference type="Rhea" id="RHEA:16109"/>
        <dbReference type="ChEBI" id="CHEBI:15378"/>
        <dbReference type="ChEBI" id="CHEBI:30616"/>
        <dbReference type="ChEBI" id="CHEBI:32966"/>
        <dbReference type="ChEBI" id="CHEBI:57634"/>
        <dbReference type="ChEBI" id="CHEBI:456216"/>
        <dbReference type="EC" id="2.7.1.11"/>
    </reaction>
</comment>
<evidence type="ECO:0000256" key="8">
    <source>
        <dbReference type="ARBA" id="ARBA00022842"/>
    </source>
</evidence>
<dbReference type="GO" id="GO:0005737">
    <property type="term" value="C:cytoplasm"/>
    <property type="evidence" value="ECO:0007669"/>
    <property type="project" value="UniProtKB-ARBA"/>
</dbReference>
<sequence length="513" mass="55380">MSEFVTVSVQGSPVHSPSHHPLSLGVPQDPLAGHRSHTPRPNLHDPNPFGVQVLGEATITTPLEPSTTFTQHGDVLLYKPFFKHTEDEEEDYGMSDLKLDAREAAEAGGRHEDVARLPGSLPGHEATIPLYLERAGPRDKLFFNPKKVTAGIVTCGGLCPGLNNVIRALVNSLYYRYGVHRVLGFMYGYEGLNPEAGAPPMDLTPSHVKDIHRFGGSMLKSSRGPQDPNVMVDYLVKLGVDVLFTIGGDGTQKCAHLIAQESSRRGLAMAVVGIPKTIDNDIAYCAKTFGFETAVEMSLAPITAAHEEARSARGGIGIVKLMGRDSGFIALHAALASGDVNLLLIPEVPFSLDRVCALVEDRLRTRDHCLIVVAEGAGQDVIAAFTHAQGGVKERDASGNAKLQDIGVFLKDQLAAYLKKKKVEHTIKYIDPSYTIRSAPACGTDAVFTVSLAQQAVHAAMAGKTDCVIGLVQDEFVLIPISKAVERRKKVDPRSMQYQTVLDLTGMPRDLTN</sequence>
<dbReference type="FunFam" id="3.40.50.450:FF:000002">
    <property type="entry name" value="ATP-dependent 6-phosphofructokinase"/>
    <property type="match status" value="1"/>
</dbReference>
<evidence type="ECO:0000256" key="2">
    <source>
        <dbReference type="ARBA" id="ARBA00002659"/>
    </source>
</evidence>
<dbReference type="GO" id="GO:0006002">
    <property type="term" value="P:fructose 6-phosphate metabolic process"/>
    <property type="evidence" value="ECO:0007669"/>
    <property type="project" value="InterPro"/>
</dbReference>
<keyword evidence="7" id="KW-0067">ATP-binding</keyword>
<dbReference type="Pfam" id="PF00365">
    <property type="entry name" value="PFK"/>
    <property type="match status" value="1"/>
</dbReference>
<feature type="non-terminal residue" evidence="13">
    <location>
        <position position="513"/>
    </location>
</feature>
<dbReference type="InterPro" id="IPR000023">
    <property type="entry name" value="Phosphofructokinase_dom"/>
</dbReference>
<evidence type="ECO:0000313" key="14">
    <source>
        <dbReference type="Proteomes" id="UP000193411"/>
    </source>
</evidence>
<dbReference type="PRINTS" id="PR00476">
    <property type="entry name" value="PHFRCTKINASE"/>
</dbReference>
<name>A0A1Y2HNK0_9FUNG</name>
<evidence type="ECO:0000313" key="13">
    <source>
        <dbReference type="EMBL" id="ORZ36119.1"/>
    </source>
</evidence>
<gene>
    <name evidence="13" type="ORF">BCR44DRAFT_40816</name>
</gene>
<comment type="caution">
    <text evidence="13">The sequence shown here is derived from an EMBL/GenBank/DDBJ whole genome shotgun (WGS) entry which is preliminary data.</text>
</comment>
<dbReference type="SUPFAM" id="SSF53784">
    <property type="entry name" value="Phosphofructokinase"/>
    <property type="match status" value="1"/>
</dbReference>
<feature type="domain" description="Phosphofructokinase" evidence="12">
    <location>
        <begin position="150"/>
        <end position="459"/>
    </location>
</feature>
<dbReference type="Proteomes" id="UP000193411">
    <property type="component" value="Unassembled WGS sequence"/>
</dbReference>
<evidence type="ECO:0000259" key="12">
    <source>
        <dbReference type="Pfam" id="PF00365"/>
    </source>
</evidence>
<keyword evidence="3" id="KW-0808">Transferase</keyword>
<dbReference type="OrthoDB" id="537915at2759"/>
<dbReference type="InterPro" id="IPR050929">
    <property type="entry name" value="PFKA"/>
</dbReference>
<evidence type="ECO:0000256" key="10">
    <source>
        <dbReference type="ARBA" id="ARBA00048070"/>
    </source>
</evidence>
<reference evidence="13 14" key="1">
    <citation type="submission" date="2016-07" db="EMBL/GenBank/DDBJ databases">
        <title>Pervasive Adenine N6-methylation of Active Genes in Fungi.</title>
        <authorList>
            <consortium name="DOE Joint Genome Institute"/>
            <person name="Mondo S.J."/>
            <person name="Dannebaum R.O."/>
            <person name="Kuo R.C."/>
            <person name="Labutti K."/>
            <person name="Haridas S."/>
            <person name="Kuo A."/>
            <person name="Salamov A."/>
            <person name="Ahrendt S.R."/>
            <person name="Lipzen A."/>
            <person name="Sullivan W."/>
            <person name="Andreopoulos W.B."/>
            <person name="Clum A."/>
            <person name="Lindquist E."/>
            <person name="Daum C."/>
            <person name="Ramamoorthy G.K."/>
            <person name="Gryganskyi A."/>
            <person name="Culley D."/>
            <person name="Magnuson J.K."/>
            <person name="James T.Y."/>
            <person name="O'Malley M.A."/>
            <person name="Stajich J.E."/>
            <person name="Spatafora J.W."/>
            <person name="Visel A."/>
            <person name="Grigoriev I.V."/>
        </authorList>
    </citation>
    <scope>NUCLEOTIDE SEQUENCE [LARGE SCALE GENOMIC DNA]</scope>
    <source>
        <strain evidence="13 14">PL171</strain>
    </source>
</reference>
<feature type="compositionally biased region" description="Low complexity" evidence="11">
    <location>
        <begin position="7"/>
        <end position="27"/>
    </location>
</feature>
<proteinExistence type="predicted"/>